<dbReference type="OrthoDB" id="5422579at2759"/>
<dbReference type="GeneID" id="19242275"/>
<proteinExistence type="predicted"/>
<keyword evidence="3" id="KW-1185">Reference proteome</keyword>
<organism evidence="2 3">
    <name type="scientific">Endocarpon pusillum (strain Z07020 / HMAS-L-300199)</name>
    <name type="common">Lichen-forming fungus</name>
    <dbReference type="NCBI Taxonomy" id="1263415"/>
    <lineage>
        <taxon>Eukaryota</taxon>
        <taxon>Fungi</taxon>
        <taxon>Dikarya</taxon>
        <taxon>Ascomycota</taxon>
        <taxon>Pezizomycotina</taxon>
        <taxon>Eurotiomycetes</taxon>
        <taxon>Chaetothyriomycetidae</taxon>
        <taxon>Verrucariales</taxon>
        <taxon>Verrucariaceae</taxon>
        <taxon>Endocarpon</taxon>
    </lineage>
</organism>
<evidence type="ECO:0000313" key="2">
    <source>
        <dbReference type="EMBL" id="ERF76191.1"/>
    </source>
</evidence>
<feature type="domain" description="F-box" evidence="1">
    <location>
        <begin position="100"/>
        <end position="145"/>
    </location>
</feature>
<sequence length="715" mass="82146">MLYLGDLAAPIWDSVFAHIFGDKIWAKWSQHFLRTALRAHPPTRYLSAKYGSFQLITTPNKFYVAIIATMSNSLFSQLMFDPVVDASLSTNLQQLSLGGRCMIENLPNEVLHNVLSELPVTDLKAFRLTSKKLTRAPIEHIFRHIRITIHPRSIFNIGEIAANGEVRKFVRKLTFDLRMLWEAVIPLETWPDVCVRAGKRSCPDLGRIGSANYDSYVEYVKGQNEVARSGMGRVCSFFEDLTNIQHLELTGGTDHGAMIPTTQDYIDFKTTWPRLGVAPHRKGNRNAEVHVDRVLTAALNSKNSLTSVFLVGVEVDFVCCTTPDRQAQWHHGLRPVRHLKLHLCMPNPKPGILEISNDAALLAGDYAQFLTSPARLETLDFALFVEPPQTRNEMPWTSYGYEKDLFNAILARPSFMQHMKKLRLAEFVFSPNDFITLLSHNTARTLKSLTFHKIHLSEGSWLVFLRQLAVAAELDHFSLSGWISSQHEGWNVLTQEEAATYYGRKDERLHPWDRDIWDYNPDCLVTCEAFKDWNDQIEALEEKWCIRSQIEDWVVSAGGTRRDLSNKGDDPTKWAGWSCDHSDFLTSSHHPSKSWHDDGFPLMQGYLPTCAVHHAPSIERQKQYHYESRWRTRLNRDFSFVWAEELMRSVREGGRSWQPCPEAGSETVWNARTRFCPDVLAEDEFVVDEEMVYEDREEEFVVVGDHFIAERLEDE</sequence>
<dbReference type="RefSeq" id="XP_007786473.1">
    <property type="nucleotide sequence ID" value="XM_007788283.1"/>
</dbReference>
<dbReference type="Pfam" id="PF00646">
    <property type="entry name" value="F-box"/>
    <property type="match status" value="1"/>
</dbReference>
<dbReference type="Proteomes" id="UP000019373">
    <property type="component" value="Unassembled WGS sequence"/>
</dbReference>
<accession>U1GVU0</accession>
<evidence type="ECO:0000313" key="3">
    <source>
        <dbReference type="Proteomes" id="UP000019373"/>
    </source>
</evidence>
<name>U1GVU0_ENDPU</name>
<dbReference type="InterPro" id="IPR036047">
    <property type="entry name" value="F-box-like_dom_sf"/>
</dbReference>
<gene>
    <name evidence="2" type="ORF">EPUS_07391</name>
</gene>
<dbReference type="SUPFAM" id="SSF81383">
    <property type="entry name" value="F-box domain"/>
    <property type="match status" value="1"/>
</dbReference>
<protein>
    <recommendedName>
        <fullName evidence="1">F-box domain-containing protein</fullName>
    </recommendedName>
</protein>
<dbReference type="PROSITE" id="PS50181">
    <property type="entry name" value="FBOX"/>
    <property type="match status" value="1"/>
</dbReference>
<reference evidence="3" key="1">
    <citation type="journal article" date="2014" name="BMC Genomics">
        <title>Genome characteristics reveal the impact of lichenization on lichen-forming fungus Endocarpon pusillum Hedwig (Verrucariales, Ascomycota).</title>
        <authorList>
            <person name="Wang Y.-Y."/>
            <person name="Liu B."/>
            <person name="Zhang X.-Y."/>
            <person name="Zhou Q.-M."/>
            <person name="Zhang T."/>
            <person name="Li H."/>
            <person name="Yu Y.-F."/>
            <person name="Zhang X.-L."/>
            <person name="Hao X.-Y."/>
            <person name="Wang M."/>
            <person name="Wang L."/>
            <person name="Wei J.-C."/>
        </authorList>
    </citation>
    <scope>NUCLEOTIDE SEQUENCE [LARGE SCALE GENOMIC DNA]</scope>
    <source>
        <strain evidence="3">Z07020 / HMAS-L-300199</strain>
    </source>
</reference>
<dbReference type="InterPro" id="IPR001810">
    <property type="entry name" value="F-box_dom"/>
</dbReference>
<dbReference type="HOGENOM" id="CLU_386359_0_0_1"/>
<evidence type="ECO:0000259" key="1">
    <source>
        <dbReference type="PROSITE" id="PS50181"/>
    </source>
</evidence>
<dbReference type="EMBL" id="KE720776">
    <property type="protein sequence ID" value="ERF76191.1"/>
    <property type="molecule type" value="Genomic_DNA"/>
</dbReference>
<dbReference type="AlphaFoldDB" id="U1GVU0"/>